<dbReference type="EnsemblPlants" id="TuG1812G0300000899.01.T01">
    <property type="protein sequence ID" value="TuG1812G0300000899.01.T01"/>
    <property type="gene ID" value="TuG1812G0300000899.01"/>
</dbReference>
<dbReference type="PANTHER" id="PTHR45631:SF70">
    <property type="entry name" value="PROTEIN KINASE DOMAIN-CONTAINING PROTEIN"/>
    <property type="match status" value="1"/>
</dbReference>
<name>A0A8R7PPI1_TRIUA</name>
<dbReference type="GO" id="GO:0016020">
    <property type="term" value="C:membrane"/>
    <property type="evidence" value="ECO:0007669"/>
    <property type="project" value="UniProtKB-SubCell"/>
</dbReference>
<evidence type="ECO:0000313" key="9">
    <source>
        <dbReference type="Proteomes" id="UP000015106"/>
    </source>
</evidence>
<dbReference type="Gene3D" id="3.80.10.10">
    <property type="entry name" value="Ribonuclease Inhibitor"/>
    <property type="match status" value="1"/>
</dbReference>
<evidence type="ECO:0000256" key="2">
    <source>
        <dbReference type="ARBA" id="ARBA00022614"/>
    </source>
</evidence>
<dbReference type="Proteomes" id="UP000015106">
    <property type="component" value="Chromosome 3"/>
</dbReference>
<protein>
    <submittedName>
        <fullName evidence="8">Uncharacterized protein</fullName>
    </submittedName>
</protein>
<keyword evidence="7" id="KW-0472">Membrane</keyword>
<evidence type="ECO:0000256" key="6">
    <source>
        <dbReference type="ARBA" id="ARBA00022989"/>
    </source>
</evidence>
<comment type="subcellular location">
    <subcellularLocation>
        <location evidence="1">Membrane</location>
        <topology evidence="1">Single-pass membrane protein</topology>
    </subcellularLocation>
</comment>
<keyword evidence="4" id="KW-0732">Signal</keyword>
<keyword evidence="5" id="KW-0677">Repeat</keyword>
<dbReference type="PRINTS" id="PR00019">
    <property type="entry name" value="LEURICHRPT"/>
</dbReference>
<reference evidence="8" key="3">
    <citation type="submission" date="2022-06" db="UniProtKB">
        <authorList>
            <consortium name="EnsemblPlants"/>
        </authorList>
    </citation>
    <scope>IDENTIFICATION</scope>
</reference>
<evidence type="ECO:0000256" key="4">
    <source>
        <dbReference type="ARBA" id="ARBA00022729"/>
    </source>
</evidence>
<organism evidence="8 9">
    <name type="scientific">Triticum urartu</name>
    <name type="common">Red wild einkorn</name>
    <name type="synonym">Crithodium urartu</name>
    <dbReference type="NCBI Taxonomy" id="4572"/>
    <lineage>
        <taxon>Eukaryota</taxon>
        <taxon>Viridiplantae</taxon>
        <taxon>Streptophyta</taxon>
        <taxon>Embryophyta</taxon>
        <taxon>Tracheophyta</taxon>
        <taxon>Spermatophyta</taxon>
        <taxon>Magnoliopsida</taxon>
        <taxon>Liliopsida</taxon>
        <taxon>Poales</taxon>
        <taxon>Poaceae</taxon>
        <taxon>BOP clade</taxon>
        <taxon>Pooideae</taxon>
        <taxon>Triticodae</taxon>
        <taxon>Triticeae</taxon>
        <taxon>Triticinae</taxon>
        <taxon>Triticum</taxon>
    </lineage>
</organism>
<dbReference type="FunFam" id="3.80.10.10:FF:000129">
    <property type="entry name" value="Leucine-rich repeat receptor-like kinase"/>
    <property type="match status" value="1"/>
</dbReference>
<dbReference type="SUPFAM" id="SSF52058">
    <property type="entry name" value="L domain-like"/>
    <property type="match status" value="1"/>
</dbReference>
<keyword evidence="9" id="KW-1185">Reference proteome</keyword>
<evidence type="ECO:0000256" key="7">
    <source>
        <dbReference type="ARBA" id="ARBA00023136"/>
    </source>
</evidence>
<evidence type="ECO:0000256" key="5">
    <source>
        <dbReference type="ARBA" id="ARBA00022737"/>
    </source>
</evidence>
<evidence type="ECO:0000256" key="3">
    <source>
        <dbReference type="ARBA" id="ARBA00022692"/>
    </source>
</evidence>
<dbReference type="InterPro" id="IPR032675">
    <property type="entry name" value="LRR_dom_sf"/>
</dbReference>
<accession>A0A8R7PPI1</accession>
<reference evidence="9" key="1">
    <citation type="journal article" date="2013" name="Nature">
        <title>Draft genome of the wheat A-genome progenitor Triticum urartu.</title>
        <authorList>
            <person name="Ling H.Q."/>
            <person name="Zhao S."/>
            <person name="Liu D."/>
            <person name="Wang J."/>
            <person name="Sun H."/>
            <person name="Zhang C."/>
            <person name="Fan H."/>
            <person name="Li D."/>
            <person name="Dong L."/>
            <person name="Tao Y."/>
            <person name="Gao C."/>
            <person name="Wu H."/>
            <person name="Li Y."/>
            <person name="Cui Y."/>
            <person name="Guo X."/>
            <person name="Zheng S."/>
            <person name="Wang B."/>
            <person name="Yu K."/>
            <person name="Liang Q."/>
            <person name="Yang W."/>
            <person name="Lou X."/>
            <person name="Chen J."/>
            <person name="Feng M."/>
            <person name="Jian J."/>
            <person name="Zhang X."/>
            <person name="Luo G."/>
            <person name="Jiang Y."/>
            <person name="Liu J."/>
            <person name="Wang Z."/>
            <person name="Sha Y."/>
            <person name="Zhang B."/>
            <person name="Wu H."/>
            <person name="Tang D."/>
            <person name="Shen Q."/>
            <person name="Xue P."/>
            <person name="Zou S."/>
            <person name="Wang X."/>
            <person name="Liu X."/>
            <person name="Wang F."/>
            <person name="Yang Y."/>
            <person name="An X."/>
            <person name="Dong Z."/>
            <person name="Zhang K."/>
            <person name="Zhang X."/>
            <person name="Luo M.C."/>
            <person name="Dvorak J."/>
            <person name="Tong Y."/>
            <person name="Wang J."/>
            <person name="Yang H."/>
            <person name="Li Z."/>
            <person name="Wang D."/>
            <person name="Zhang A."/>
            <person name="Wang J."/>
        </authorList>
    </citation>
    <scope>NUCLEOTIDE SEQUENCE</scope>
    <source>
        <strain evidence="9">cv. G1812</strain>
    </source>
</reference>
<sequence length="173" mass="18693">MLSLNATTNSTLPPIINAIELFSVIPTTTMSTDSKDVSAITAIKEMYQVQKNWMGDPCVPDTLVWDGLTCSYAVSKPPIISNVNVSFSGLNGTILPYFANLKDVRYLDMSNNNLIGSIPDTLSRLPSLVFLDLSNNKLNGSIPSGLLKKIQDGSLDLRHGNNPDLCSNGNSCQ</sequence>
<evidence type="ECO:0000256" key="1">
    <source>
        <dbReference type="ARBA" id="ARBA00004167"/>
    </source>
</evidence>
<dbReference type="Pfam" id="PF13855">
    <property type="entry name" value="LRR_8"/>
    <property type="match status" value="1"/>
</dbReference>
<dbReference type="AlphaFoldDB" id="A0A8R7PPI1"/>
<dbReference type="InterPro" id="IPR001611">
    <property type="entry name" value="Leu-rich_rpt"/>
</dbReference>
<dbReference type="Gramene" id="TuG1812G0300000899.01.T01">
    <property type="protein sequence ID" value="TuG1812G0300000899.01.T01"/>
    <property type="gene ID" value="TuG1812G0300000899.01"/>
</dbReference>
<keyword evidence="2" id="KW-0433">Leucine-rich repeat</keyword>
<proteinExistence type="predicted"/>
<evidence type="ECO:0000313" key="8">
    <source>
        <dbReference type="EnsemblPlants" id="TuG1812G0300000899.01.T01"/>
    </source>
</evidence>
<keyword evidence="6" id="KW-1133">Transmembrane helix</keyword>
<dbReference type="PANTHER" id="PTHR45631">
    <property type="entry name" value="OS07G0107800 PROTEIN-RELATED"/>
    <property type="match status" value="1"/>
</dbReference>
<keyword evidence="3" id="KW-0812">Transmembrane</keyword>
<reference evidence="8" key="2">
    <citation type="submission" date="2018-03" db="EMBL/GenBank/DDBJ databases">
        <title>The Triticum urartu genome reveals the dynamic nature of wheat genome evolution.</title>
        <authorList>
            <person name="Ling H."/>
            <person name="Ma B."/>
            <person name="Shi X."/>
            <person name="Liu H."/>
            <person name="Dong L."/>
            <person name="Sun H."/>
            <person name="Cao Y."/>
            <person name="Gao Q."/>
            <person name="Zheng S."/>
            <person name="Li Y."/>
            <person name="Yu Y."/>
            <person name="Du H."/>
            <person name="Qi M."/>
            <person name="Li Y."/>
            <person name="Yu H."/>
            <person name="Cui Y."/>
            <person name="Wang N."/>
            <person name="Chen C."/>
            <person name="Wu H."/>
            <person name="Zhao Y."/>
            <person name="Zhang J."/>
            <person name="Li Y."/>
            <person name="Zhou W."/>
            <person name="Zhang B."/>
            <person name="Hu W."/>
            <person name="Eijk M."/>
            <person name="Tang J."/>
            <person name="Witsenboer H."/>
            <person name="Zhao S."/>
            <person name="Li Z."/>
            <person name="Zhang A."/>
            <person name="Wang D."/>
            <person name="Liang C."/>
        </authorList>
    </citation>
    <scope>NUCLEOTIDE SEQUENCE [LARGE SCALE GENOMIC DNA]</scope>
    <source>
        <strain evidence="8">cv. G1812</strain>
    </source>
</reference>